<sequence>MALDSIFEQNKKYEKSFIIRLLEKARKDYPDSISFIDDLISKLQTNSTYRLILREELENTFGKINFVSYLVDSGIHVEDSLFSLFRKKIMDSVLPDIEDNNELTSVVNEIFYNSKNLTSLRIIPRDRWKKFFEVLYQDIPEEQFKKNTSNIQNQLLQAISILTVRITGGFSDKEMMRYSSEVNYLDNSFSKLSMQISNIIESPQAGFDMLQIKESISKCKHTLNDILTQKDYKGISLKVAAKLNRLQQQLVRLQTILNSYNELRMHGIISFYSLATKKWTEFYAPKNFMSNQLSSTVYLITFLVTYHNGKTGEKYITQTAKEYNKMFWTACGGGLIVSFLCFIKTGIGNVHDTSPLFKAFFFSINYAVGFCTIYLTHMTLATKQPSMTAARLAQSLVPKSGSDLNIKDFTTLFAQLVRSQMIAFLGNVVAGFAVSFGIFYLLNTILGFEVLKYSKAYHYWEEVVTMDWHIFYFGGIAGTFLFLSGLISGMTINSQRFNNIPERIYNHPILKKTFSIRKRRRISNWVEKNMGGIVGNVAFGFMMGCAFLVGDFTGQPFDIRHITFAAGNFAMGIGGMGYHFDVGPIIIGFIAIFMIGWCNFLVSFTLSLLMAMRSNNIPFYKIFTMISHTIKAFFRNPLPFFIPPLWTKRKEEA</sequence>
<evidence type="ECO:0000313" key="7">
    <source>
        <dbReference type="Proteomes" id="UP000199149"/>
    </source>
</evidence>
<evidence type="ECO:0000256" key="1">
    <source>
        <dbReference type="ARBA" id="ARBA00004141"/>
    </source>
</evidence>
<keyword evidence="7" id="KW-1185">Reference proteome</keyword>
<dbReference type="OrthoDB" id="5688397at2"/>
<evidence type="ECO:0000256" key="5">
    <source>
        <dbReference type="SAM" id="Phobius"/>
    </source>
</evidence>
<dbReference type="AlphaFoldDB" id="A0A1I4UU92"/>
<dbReference type="Pfam" id="PF10136">
    <property type="entry name" value="SpecificRecomb"/>
    <property type="match status" value="1"/>
</dbReference>
<feature type="transmembrane region" description="Helical" evidence="5">
    <location>
        <begin position="359"/>
        <end position="381"/>
    </location>
</feature>
<comment type="subcellular location">
    <subcellularLocation>
        <location evidence="1">Membrane</location>
        <topology evidence="1">Multi-pass membrane protein</topology>
    </subcellularLocation>
</comment>
<dbReference type="InterPro" id="IPR023271">
    <property type="entry name" value="Aquaporin-like"/>
</dbReference>
<feature type="transmembrane region" description="Helical" evidence="5">
    <location>
        <begin position="327"/>
        <end position="347"/>
    </location>
</feature>
<dbReference type="GO" id="GO:0016020">
    <property type="term" value="C:membrane"/>
    <property type="evidence" value="ECO:0007669"/>
    <property type="project" value="UniProtKB-SubCell"/>
</dbReference>
<name>A0A1I4UU92_9FLAO</name>
<keyword evidence="4 5" id="KW-0472">Membrane</keyword>
<dbReference type="STRING" id="684065.SAMN05421738_104115"/>
<keyword evidence="2 5" id="KW-0812">Transmembrane</keyword>
<protein>
    <submittedName>
        <fullName evidence="6">Site-specific recombinase</fullName>
    </submittedName>
</protein>
<keyword evidence="3 5" id="KW-1133">Transmembrane helix</keyword>
<accession>A0A1I4UU92</accession>
<evidence type="ECO:0000256" key="3">
    <source>
        <dbReference type="ARBA" id="ARBA00022989"/>
    </source>
</evidence>
<feature type="transmembrane region" description="Helical" evidence="5">
    <location>
        <begin position="529"/>
        <end position="549"/>
    </location>
</feature>
<feature type="transmembrane region" description="Helical" evidence="5">
    <location>
        <begin position="468"/>
        <end position="487"/>
    </location>
</feature>
<dbReference type="InterPro" id="IPR011385">
    <property type="entry name" value="Site-sp_rcmbase"/>
</dbReference>
<dbReference type="Proteomes" id="UP000199149">
    <property type="component" value="Unassembled WGS sequence"/>
</dbReference>
<reference evidence="7" key="1">
    <citation type="submission" date="2016-10" db="EMBL/GenBank/DDBJ databases">
        <authorList>
            <person name="Varghese N."/>
            <person name="Submissions S."/>
        </authorList>
    </citation>
    <scope>NUCLEOTIDE SEQUENCE [LARGE SCALE GENOMIC DNA]</scope>
    <source>
        <strain evidence="7">XJ109</strain>
    </source>
</reference>
<organism evidence="6 7">
    <name type="scientific">Algoriella xinjiangensis</name>
    <dbReference type="NCBI Taxonomy" id="684065"/>
    <lineage>
        <taxon>Bacteria</taxon>
        <taxon>Pseudomonadati</taxon>
        <taxon>Bacteroidota</taxon>
        <taxon>Flavobacteriia</taxon>
        <taxon>Flavobacteriales</taxon>
        <taxon>Weeksellaceae</taxon>
        <taxon>Algoriella</taxon>
    </lineage>
</organism>
<evidence type="ECO:0000256" key="4">
    <source>
        <dbReference type="ARBA" id="ARBA00023136"/>
    </source>
</evidence>
<feature type="transmembrane region" description="Helical" evidence="5">
    <location>
        <begin position="288"/>
        <end position="306"/>
    </location>
</feature>
<evidence type="ECO:0000313" key="6">
    <source>
        <dbReference type="EMBL" id="SFM92360.1"/>
    </source>
</evidence>
<feature type="transmembrane region" description="Helical" evidence="5">
    <location>
        <begin position="585"/>
        <end position="611"/>
    </location>
</feature>
<proteinExistence type="predicted"/>
<dbReference type="Gene3D" id="1.20.1080.10">
    <property type="entry name" value="Glycerol uptake facilitator protein"/>
    <property type="match status" value="1"/>
</dbReference>
<dbReference type="RefSeq" id="WP_092907105.1">
    <property type="nucleotide sequence ID" value="NZ_FOUZ01000004.1"/>
</dbReference>
<evidence type="ECO:0000256" key="2">
    <source>
        <dbReference type="ARBA" id="ARBA00022692"/>
    </source>
</evidence>
<dbReference type="EMBL" id="FOUZ01000004">
    <property type="protein sequence ID" value="SFM92360.1"/>
    <property type="molecule type" value="Genomic_DNA"/>
</dbReference>
<feature type="transmembrane region" description="Helical" evidence="5">
    <location>
        <begin position="422"/>
        <end position="448"/>
    </location>
</feature>
<gene>
    <name evidence="6" type="ORF">SAMN05421738_104115</name>
</gene>